<dbReference type="GO" id="GO:0005829">
    <property type="term" value="C:cytosol"/>
    <property type="evidence" value="ECO:0007669"/>
    <property type="project" value="TreeGrafter"/>
</dbReference>
<keyword evidence="4" id="KW-0862">Zinc</keyword>
<evidence type="ECO:0000256" key="1">
    <source>
        <dbReference type="ARBA" id="ARBA00001947"/>
    </source>
</evidence>
<protein>
    <submittedName>
        <fullName evidence="6">Succinylglutamate desuccinylase</fullName>
    </submittedName>
</protein>
<keyword evidence="7" id="KW-1185">Reference proteome</keyword>
<dbReference type="AlphaFoldDB" id="A0A2R4XKB7"/>
<dbReference type="RefSeq" id="WP_108621639.1">
    <property type="nucleotide sequence ID" value="NZ_CP028901.1"/>
</dbReference>
<dbReference type="GO" id="GO:0046872">
    <property type="term" value="F:metal ion binding"/>
    <property type="evidence" value="ECO:0007669"/>
    <property type="project" value="UniProtKB-KW"/>
</dbReference>
<dbReference type="InterPro" id="IPR055438">
    <property type="entry name" value="AstE_AspA_cat"/>
</dbReference>
<dbReference type="PANTHER" id="PTHR15162:SF7">
    <property type="entry name" value="SUCCINYLGLUTAMATE DESUCCINYLASE"/>
    <property type="match status" value="1"/>
</dbReference>
<name>A0A2R4XKB7_9BURK</name>
<evidence type="ECO:0000313" key="7">
    <source>
        <dbReference type="Proteomes" id="UP000244571"/>
    </source>
</evidence>
<evidence type="ECO:0000256" key="2">
    <source>
        <dbReference type="ARBA" id="ARBA00022723"/>
    </source>
</evidence>
<dbReference type="SUPFAM" id="SSF53187">
    <property type="entry name" value="Zn-dependent exopeptidases"/>
    <property type="match status" value="1"/>
</dbReference>
<dbReference type="KEGG" id="boz:DBV39_11490"/>
<dbReference type="Pfam" id="PF24827">
    <property type="entry name" value="AstE_AspA_cat"/>
    <property type="match status" value="1"/>
</dbReference>
<reference evidence="6 7" key="1">
    <citation type="submission" date="2018-04" db="EMBL/GenBank/DDBJ databases">
        <title>Bordetella sp. HZ20 isolated from seawater.</title>
        <authorList>
            <person name="Sun C."/>
        </authorList>
    </citation>
    <scope>NUCLEOTIDE SEQUENCE [LARGE SCALE GENOMIC DNA]</scope>
    <source>
        <strain evidence="6 7">HZ20</strain>
    </source>
</reference>
<dbReference type="GO" id="GO:0016788">
    <property type="term" value="F:hydrolase activity, acting on ester bonds"/>
    <property type="evidence" value="ECO:0007669"/>
    <property type="project" value="InterPro"/>
</dbReference>
<evidence type="ECO:0000256" key="4">
    <source>
        <dbReference type="ARBA" id="ARBA00022833"/>
    </source>
</evidence>
<dbReference type="Proteomes" id="UP000244571">
    <property type="component" value="Chromosome"/>
</dbReference>
<keyword evidence="2" id="KW-0479">Metal-binding</keyword>
<comment type="cofactor">
    <cofactor evidence="1">
        <name>Zn(2+)</name>
        <dbReference type="ChEBI" id="CHEBI:29105"/>
    </cofactor>
</comment>
<evidence type="ECO:0000259" key="5">
    <source>
        <dbReference type="Pfam" id="PF24827"/>
    </source>
</evidence>
<evidence type="ECO:0000256" key="3">
    <source>
        <dbReference type="ARBA" id="ARBA00022801"/>
    </source>
</evidence>
<dbReference type="Gene3D" id="3.40.630.10">
    <property type="entry name" value="Zn peptidases"/>
    <property type="match status" value="1"/>
</dbReference>
<evidence type="ECO:0000313" key="6">
    <source>
        <dbReference type="EMBL" id="AWB34223.1"/>
    </source>
</evidence>
<organism evidence="6 7">
    <name type="scientific">Orrella marina</name>
    <dbReference type="NCBI Taxonomy" id="2163011"/>
    <lineage>
        <taxon>Bacteria</taxon>
        <taxon>Pseudomonadati</taxon>
        <taxon>Pseudomonadota</taxon>
        <taxon>Betaproteobacteria</taxon>
        <taxon>Burkholderiales</taxon>
        <taxon>Alcaligenaceae</taxon>
        <taxon>Orrella</taxon>
    </lineage>
</organism>
<dbReference type="InterPro" id="IPR050178">
    <property type="entry name" value="AspA/AstE_fam"/>
</dbReference>
<dbReference type="OrthoDB" id="6794856at2"/>
<feature type="domain" description="Succinylglutamate desuccinylase/Aspartoacylase catalytic" evidence="5">
    <location>
        <begin position="34"/>
        <end position="184"/>
    </location>
</feature>
<sequence>MKQKKVELQAPDISRWAAGNTGVPYVWQFDSGKPGPNVMVQAVTHGNEICGAIAVDWFLEQGFKPEKGKLTISFGNIAAYARWDPEKPSTNRYVDQDLNRVWGDDVLKSDKTSVEIERARELVRFVDEADFVLDIHSMHEPCAPLMVCGTTGRGADKAVQMSKRIGVPQYLMYDTGHPAGLRMIERGEFADPDSPRTAILVECGQHWEKLAADVALDTLMKFLVDTGTLSREVAEPHFKSELDYSGRQRVIEVTQAVVAKSLDFKFVEDFTGLEVIEKQGSPIAMNGEEAVTAPYDKTVLVMPAVSKQWTLGTTMVRLGKLIEG</sequence>
<dbReference type="EMBL" id="CP028901">
    <property type="protein sequence ID" value="AWB34223.1"/>
    <property type="molecule type" value="Genomic_DNA"/>
</dbReference>
<keyword evidence="3" id="KW-0378">Hydrolase</keyword>
<proteinExistence type="predicted"/>
<dbReference type="PANTHER" id="PTHR15162">
    <property type="entry name" value="ASPARTOACYLASE"/>
    <property type="match status" value="1"/>
</dbReference>
<gene>
    <name evidence="6" type="ORF">DBV39_11490</name>
</gene>
<accession>A0A2R4XKB7</accession>